<feature type="compositionally biased region" description="Low complexity" evidence="1">
    <location>
        <begin position="224"/>
        <end position="235"/>
    </location>
</feature>
<accession>A0ABT7BAH2</accession>
<protein>
    <submittedName>
        <fullName evidence="3">Uncharacterized protein</fullName>
    </submittedName>
</protein>
<feature type="region of interest" description="Disordered" evidence="1">
    <location>
        <begin position="186"/>
        <end position="265"/>
    </location>
</feature>
<feature type="compositionally biased region" description="Acidic residues" evidence="1">
    <location>
        <begin position="248"/>
        <end position="265"/>
    </location>
</feature>
<feature type="transmembrane region" description="Helical" evidence="2">
    <location>
        <begin position="117"/>
        <end position="138"/>
    </location>
</feature>
<reference evidence="3 4" key="1">
    <citation type="submission" date="2023-01" db="EMBL/GenBank/DDBJ databases">
        <title>Novel diversity within Roseofilum (Cyanobacteria; Desertifilaceae) from marine benthic mats with descriptions of four novel species.</title>
        <authorList>
            <person name="Wang Y."/>
            <person name="Berthold D.E."/>
            <person name="Hu J."/>
            <person name="Lefler F.W."/>
            <person name="Laughinghouse H.D. IV."/>
        </authorList>
    </citation>
    <scope>NUCLEOTIDE SEQUENCE [LARGE SCALE GENOMIC DNA]</scope>
    <source>
        <strain evidence="3 4">BLCC-M114</strain>
    </source>
</reference>
<feature type="transmembrane region" description="Helical" evidence="2">
    <location>
        <begin position="56"/>
        <end position="79"/>
    </location>
</feature>
<keyword evidence="4" id="KW-1185">Reference proteome</keyword>
<organism evidence="3 4">
    <name type="scientific">Roseofilum capinflatum BLCC-M114</name>
    <dbReference type="NCBI Taxonomy" id="3022440"/>
    <lineage>
        <taxon>Bacteria</taxon>
        <taxon>Bacillati</taxon>
        <taxon>Cyanobacteriota</taxon>
        <taxon>Cyanophyceae</taxon>
        <taxon>Desertifilales</taxon>
        <taxon>Desertifilaceae</taxon>
        <taxon>Roseofilum</taxon>
        <taxon>Roseofilum capinflatum</taxon>
    </lineage>
</organism>
<feature type="transmembrane region" description="Helical" evidence="2">
    <location>
        <begin position="154"/>
        <end position="171"/>
    </location>
</feature>
<feature type="compositionally biased region" description="Basic and acidic residues" evidence="1">
    <location>
        <begin position="186"/>
        <end position="209"/>
    </location>
</feature>
<dbReference type="EMBL" id="JAQOSO010000099">
    <property type="protein sequence ID" value="MDJ1176174.1"/>
    <property type="molecule type" value="Genomic_DNA"/>
</dbReference>
<sequence length="279" mass="32941">MKFYPRFLPYPRCFLRTLLTWFGITLLGSLLAIPVQLVGNAMVLMAMGIDGAETSTGIIFFGVLFLIALFFFLLLTLVWPAAFFGHLRQICTYLWLRLRQRPAEYPKRLPRGVWFQGFGDMFFSNISLLTSAVMFFLWKPQLLTDRIPPTEEDIGVFVLIWYVVQTYLYYFRNLWQEASDRQRAKQEEARQAQNRRREEQRQLREERRATRLQQQAEKRRQKQAKPQPQKPTPKASRPKKKPAVAPDFPEEFLEPEVQEGLDSVDSELERIRKKMNNQS</sequence>
<proteinExistence type="predicted"/>
<comment type="caution">
    <text evidence="3">The sequence shown here is derived from an EMBL/GenBank/DDBJ whole genome shotgun (WGS) entry which is preliminary data.</text>
</comment>
<keyword evidence="2" id="KW-1133">Transmembrane helix</keyword>
<gene>
    <name evidence="3" type="ORF">PMG25_18985</name>
</gene>
<dbReference type="Proteomes" id="UP001235849">
    <property type="component" value="Unassembled WGS sequence"/>
</dbReference>
<evidence type="ECO:0000256" key="1">
    <source>
        <dbReference type="SAM" id="MobiDB-lite"/>
    </source>
</evidence>
<keyword evidence="2" id="KW-0472">Membrane</keyword>
<evidence type="ECO:0000313" key="4">
    <source>
        <dbReference type="Proteomes" id="UP001235849"/>
    </source>
</evidence>
<keyword evidence="2" id="KW-0812">Transmembrane</keyword>
<name>A0ABT7BAH2_9CYAN</name>
<dbReference type="RefSeq" id="WP_283768463.1">
    <property type="nucleotide sequence ID" value="NZ_JAQOSO010000099.1"/>
</dbReference>
<evidence type="ECO:0000313" key="3">
    <source>
        <dbReference type="EMBL" id="MDJ1176174.1"/>
    </source>
</evidence>
<evidence type="ECO:0000256" key="2">
    <source>
        <dbReference type="SAM" id="Phobius"/>
    </source>
</evidence>